<dbReference type="CDD" id="cd01949">
    <property type="entry name" value="GGDEF"/>
    <property type="match status" value="1"/>
</dbReference>
<evidence type="ECO:0000256" key="1">
    <source>
        <dbReference type="ARBA" id="ARBA00012528"/>
    </source>
</evidence>
<gene>
    <name evidence="5" type="ORF">ACGRQ9_16135</name>
</gene>
<keyword evidence="5" id="KW-0808">Transferase</keyword>
<dbReference type="InterPro" id="IPR029787">
    <property type="entry name" value="Nucleotide_cyclase"/>
</dbReference>
<evidence type="ECO:0000256" key="3">
    <source>
        <dbReference type="SAM" id="Phobius"/>
    </source>
</evidence>
<dbReference type="SUPFAM" id="SSF55073">
    <property type="entry name" value="Nucleotide cyclase"/>
    <property type="match status" value="1"/>
</dbReference>
<reference evidence="5 6" key="1">
    <citation type="submission" date="2024-10" db="EMBL/GenBank/DDBJ databases">
        <authorList>
            <person name="Yibar A."/>
            <person name="Saticioglu I.B."/>
            <person name="Duman M."/>
            <person name="Ajmi N."/>
            <person name="Gurler F."/>
            <person name="Ay H."/>
            <person name="Onuk E."/>
            <person name="Guler S."/>
            <person name="Romalde J.L."/>
        </authorList>
    </citation>
    <scope>NUCLEOTIDE SEQUENCE [LARGE SCALE GENOMIC DNA]</scope>
    <source>
        <strain evidence="5 6">14-MA-B</strain>
    </source>
</reference>
<evidence type="ECO:0000256" key="2">
    <source>
        <dbReference type="ARBA" id="ARBA00034247"/>
    </source>
</evidence>
<dbReference type="InterPro" id="IPR000160">
    <property type="entry name" value="GGDEF_dom"/>
</dbReference>
<dbReference type="EMBL" id="JBIHSN010000003">
    <property type="protein sequence ID" value="MFH0266973.1"/>
    <property type="molecule type" value="Genomic_DNA"/>
</dbReference>
<organism evidence="5 6">
    <name type="scientific">Vibrio rumoiensis</name>
    <dbReference type="NCBI Taxonomy" id="76258"/>
    <lineage>
        <taxon>Bacteria</taxon>
        <taxon>Pseudomonadati</taxon>
        <taxon>Pseudomonadota</taxon>
        <taxon>Gammaproteobacteria</taxon>
        <taxon>Vibrionales</taxon>
        <taxon>Vibrionaceae</taxon>
        <taxon>Vibrio</taxon>
    </lineage>
</organism>
<dbReference type="Proteomes" id="UP001607151">
    <property type="component" value="Unassembled WGS sequence"/>
</dbReference>
<sequence length="664" mass="76669">MLQQDKILRNQTIVLSVLVSLLITVGFAFHEYSNLKNRINTDILPSIVAEFNSVTSYTQNQFQFLQFTALQHNGMTVDSRPILSEKQPRLIKKCRSLIETDPTTLQFSNRTAQNASGIDVRNGVLLGVGDINQYSTESLNMLCTAVTTSSANSEVIRLAKAQPIISSQYYFVSRNTDFMFLFDRAFSEGSLVKYFTPELKKQYEANPSRYGNLWVTKPYLDNETKKQTITLVENVKDYRNQVIGFLARDVYLDDLITMFDKTLEQRDSHIHLMNYGLLEFLNNNSVILKHLAKDINLDGRKILRFESTPSAKSKTEFGEMKARLSVPLTAMISLIFDEQPYLFFMPLFVLLFSYTILQQMLRGIRESDKQFFDSLTQVYNRHGLYQKVYKKIDKALNNNKDAHIFSIDANKFKQINDKYGHDTGDKAIVLIAKAAKHICQPHDDIVRLGGDEFLIVLYIDTKNEFDPEQFMIRLNQKLAYDCKVNSIPVFSVSGGYVLFGENSHETLSQSIKEADSILMNKKSIDKIDTICYEFDSFNINLSSAEQDIKLDMVDKLDFIQAEHLLQSELNEAVLSAYHGKLNYLISNYLKMIYSCTRENDNLHHYRMKIVESHYEAGIPMSVFYFLFVKYSNFLFRDVEINHDEFVINNRLLSYELHFMSSLKA</sequence>
<keyword evidence="5" id="KW-0548">Nucleotidyltransferase</keyword>
<dbReference type="Gene3D" id="3.30.70.270">
    <property type="match status" value="1"/>
</dbReference>
<proteinExistence type="predicted"/>
<keyword evidence="3" id="KW-0472">Membrane</keyword>
<name>A0ABW7J0N1_9VIBR</name>
<feature type="domain" description="GGDEF" evidence="4">
    <location>
        <begin position="400"/>
        <end position="534"/>
    </location>
</feature>
<keyword evidence="3" id="KW-1133">Transmembrane helix</keyword>
<dbReference type="NCBIfam" id="TIGR00254">
    <property type="entry name" value="GGDEF"/>
    <property type="match status" value="1"/>
</dbReference>
<dbReference type="PANTHER" id="PTHR45138">
    <property type="entry name" value="REGULATORY COMPONENTS OF SENSORY TRANSDUCTION SYSTEM"/>
    <property type="match status" value="1"/>
</dbReference>
<accession>A0ABW7J0N1</accession>
<dbReference type="PROSITE" id="PS50887">
    <property type="entry name" value="GGDEF"/>
    <property type="match status" value="1"/>
</dbReference>
<dbReference type="SMART" id="SM00267">
    <property type="entry name" value="GGDEF"/>
    <property type="match status" value="1"/>
</dbReference>
<evidence type="ECO:0000259" key="4">
    <source>
        <dbReference type="PROSITE" id="PS50887"/>
    </source>
</evidence>
<keyword evidence="6" id="KW-1185">Reference proteome</keyword>
<protein>
    <recommendedName>
        <fullName evidence="1">diguanylate cyclase</fullName>
        <ecNumber evidence="1">2.7.7.65</ecNumber>
    </recommendedName>
</protein>
<dbReference type="GO" id="GO:0052621">
    <property type="term" value="F:diguanylate cyclase activity"/>
    <property type="evidence" value="ECO:0007669"/>
    <property type="project" value="UniProtKB-EC"/>
</dbReference>
<dbReference type="RefSeq" id="WP_394608549.1">
    <property type="nucleotide sequence ID" value="NZ_JBIHSJ010000004.1"/>
</dbReference>
<dbReference type="InterPro" id="IPR043128">
    <property type="entry name" value="Rev_trsase/Diguanyl_cyclase"/>
</dbReference>
<keyword evidence="3" id="KW-0812">Transmembrane</keyword>
<evidence type="ECO:0000313" key="5">
    <source>
        <dbReference type="EMBL" id="MFH0266973.1"/>
    </source>
</evidence>
<dbReference type="Pfam" id="PF00990">
    <property type="entry name" value="GGDEF"/>
    <property type="match status" value="1"/>
</dbReference>
<comment type="catalytic activity">
    <reaction evidence="2">
        <text>2 GTP = 3',3'-c-di-GMP + 2 diphosphate</text>
        <dbReference type="Rhea" id="RHEA:24898"/>
        <dbReference type="ChEBI" id="CHEBI:33019"/>
        <dbReference type="ChEBI" id="CHEBI:37565"/>
        <dbReference type="ChEBI" id="CHEBI:58805"/>
        <dbReference type="EC" id="2.7.7.65"/>
    </reaction>
</comment>
<dbReference type="InterPro" id="IPR050469">
    <property type="entry name" value="Diguanylate_Cyclase"/>
</dbReference>
<comment type="caution">
    <text evidence="5">The sequence shown here is derived from an EMBL/GenBank/DDBJ whole genome shotgun (WGS) entry which is preliminary data.</text>
</comment>
<dbReference type="EC" id="2.7.7.65" evidence="1"/>
<feature type="transmembrane region" description="Helical" evidence="3">
    <location>
        <begin position="12"/>
        <end position="30"/>
    </location>
</feature>
<evidence type="ECO:0000313" key="6">
    <source>
        <dbReference type="Proteomes" id="UP001607151"/>
    </source>
</evidence>
<dbReference type="PANTHER" id="PTHR45138:SF9">
    <property type="entry name" value="DIGUANYLATE CYCLASE DGCM-RELATED"/>
    <property type="match status" value="1"/>
</dbReference>